<gene>
    <name evidence="2" type="ORF">DDB_G0291450</name>
</gene>
<dbReference type="RefSeq" id="XP_635216.1">
    <property type="nucleotide sequence ID" value="XM_630124.1"/>
</dbReference>
<dbReference type="Proteomes" id="UP000002195">
    <property type="component" value="Unassembled WGS sequence"/>
</dbReference>
<dbReference type="PANTHER" id="PTHR35201">
    <property type="entry name" value="TERPENE SYNTHASE"/>
    <property type="match status" value="1"/>
</dbReference>
<evidence type="ECO:0000313" key="3">
    <source>
        <dbReference type="Proteomes" id="UP000002195"/>
    </source>
</evidence>
<feature type="chain" id="PRO_5004249849" description="IPT/TIG domain-containing protein" evidence="1">
    <location>
        <begin position="24"/>
        <end position="1072"/>
    </location>
</feature>
<keyword evidence="3" id="KW-1185">Reference proteome</keyword>
<evidence type="ECO:0000256" key="1">
    <source>
        <dbReference type="SAM" id="SignalP"/>
    </source>
</evidence>
<evidence type="ECO:0000313" key="2">
    <source>
        <dbReference type="EMBL" id="EAL61709.1"/>
    </source>
</evidence>
<sequence length="1072" mass="122919">MMSLKQIISLLIIILYFASKSSCLEIYSYSQNKLDITINGDGFTEFSKVYFLVENGESPLIVEQSYLFNDSKIIIVTIPQTLTNCNFTVVNKRFTIIEESNKLFLEIDMTPIIINAQTSISKTTTINETILTIYYFGNYLWQPFNNINYNITISIDNGITFIDCLNISQVLNLTNQYIQCKILIPTPTPSPIDDDDMIIRNEILSNIKIGNYEIIQFKFNQSIPHLVQITQVFQMYFKIEGKGLSNPIKLLNEPISIYWVKESDYNNNEIDIALDCDIDDNIEYNLIFCRFNNKLLLELTLNETVFIRVKEYGIISNELTLNIKPIINIGIESENKIEIYPIGDQNITIKGYYFIDNNNEEGIATTNLSILNYISSKQTFCENAKLINKTEITCTLPSDFSMDFTVLKITINGISSDEISPFQYLIPKIESSNYINSSDGVVSSIIINGDNLIKDATVKFSNTILICENVIKGYSIKCYFPTTINNDNTFLTCGQIIYSDRKYSLVYQYYAAEIYSLNFKSDENEDDENFNTCDDNLSKNYLIINATLRCEAITPDQYMNSNIYIDADNYSQSSLLEFKNGLFYFIFPNCKIPQKNDEFYFSFKFKETGLALYKYRIIEPTIKTISVENESAGGGGSGKLIIDGFNLSKTTKFKFNSIQLKCDSETICYLPNSEECIKINGNDTSCGRDDCGYIDYYGSFYSGRIMYFIRPLVKFLKVDGKLIEVEVETMQCTLKGKEFYENSTGIITDVINDTSERYPLLSFDSNNNNNNNNNILNFKFQFNSKPLQSNGIFNIYFTFFNVKSNNSYFINLPNQIIQNINFINNQFLITGLNLSLSSNITYLNNKLNCINSINNYNNNDDDDDDDDNNENIIYTNTMICNNSNLNEIVINKCDLINYVGDIFTNVNYRFLVKPIIYDVRIGKENFQDENGNFENNFYISKIYINGSLNCNEISIDSYSSLNLLSKLDGTSIPFSHFLLSTSSSINNFEKNGLFIFNFIERKIRINKSTYKLSFSFGGFGGISSNEIIINENQFIDETDYSKNNNQLNLTITNSLNNNINLIFILILIVLLF</sequence>
<dbReference type="dictyBase" id="DDB_G0291450"/>
<dbReference type="VEuPathDB" id="AmoebaDB:DDB_G0291450"/>
<keyword evidence="1" id="KW-0732">Signal</keyword>
<dbReference type="HOGENOM" id="CLU_287494_0_0_1"/>
<accession>Q54EM4</accession>
<dbReference type="KEGG" id="ddi:DDB_G0291450"/>
<feature type="signal peptide" evidence="1">
    <location>
        <begin position="1"/>
        <end position="23"/>
    </location>
</feature>
<dbReference type="EMBL" id="AAFI02000177">
    <property type="protein sequence ID" value="EAL61709.1"/>
    <property type="molecule type" value="Genomic_DNA"/>
</dbReference>
<dbReference type="GO" id="GO:0046246">
    <property type="term" value="P:terpene biosynthetic process"/>
    <property type="evidence" value="ECO:0007669"/>
    <property type="project" value="UniProtKB-ARBA"/>
</dbReference>
<reference evidence="2 3" key="1">
    <citation type="journal article" date="2005" name="Nature">
        <title>The genome of the social amoeba Dictyostelium discoideum.</title>
        <authorList>
            <consortium name="The Dictyostelium discoideum Sequencing Consortium"/>
            <person name="Eichinger L."/>
            <person name="Pachebat J.A."/>
            <person name="Glockner G."/>
            <person name="Rajandream M.A."/>
            <person name="Sucgang R."/>
            <person name="Berriman M."/>
            <person name="Song J."/>
            <person name="Olsen R."/>
            <person name="Szafranski K."/>
            <person name="Xu Q."/>
            <person name="Tunggal B."/>
            <person name="Kummerfeld S."/>
            <person name="Madera M."/>
            <person name="Konfortov B.A."/>
            <person name="Rivero F."/>
            <person name="Bankier A.T."/>
            <person name="Lehmann R."/>
            <person name="Hamlin N."/>
            <person name="Davies R."/>
            <person name="Gaudet P."/>
            <person name="Fey P."/>
            <person name="Pilcher K."/>
            <person name="Chen G."/>
            <person name="Saunders D."/>
            <person name="Sodergren E."/>
            <person name="Davis P."/>
            <person name="Kerhornou A."/>
            <person name="Nie X."/>
            <person name="Hall N."/>
            <person name="Anjard C."/>
            <person name="Hemphill L."/>
            <person name="Bason N."/>
            <person name="Farbrother P."/>
            <person name="Desany B."/>
            <person name="Just E."/>
            <person name="Morio T."/>
            <person name="Rost R."/>
            <person name="Churcher C."/>
            <person name="Cooper J."/>
            <person name="Haydock S."/>
            <person name="van Driessche N."/>
            <person name="Cronin A."/>
            <person name="Goodhead I."/>
            <person name="Muzny D."/>
            <person name="Mourier T."/>
            <person name="Pain A."/>
            <person name="Lu M."/>
            <person name="Harper D."/>
            <person name="Lindsay R."/>
            <person name="Hauser H."/>
            <person name="James K."/>
            <person name="Quiles M."/>
            <person name="Madan Babu M."/>
            <person name="Saito T."/>
            <person name="Buchrieser C."/>
            <person name="Wardroper A."/>
            <person name="Felder M."/>
            <person name="Thangavelu M."/>
            <person name="Johnson D."/>
            <person name="Knights A."/>
            <person name="Loulseged H."/>
            <person name="Mungall K."/>
            <person name="Oliver K."/>
            <person name="Price C."/>
            <person name="Quail M.A."/>
            <person name="Urushihara H."/>
            <person name="Hernandez J."/>
            <person name="Rabbinowitsch E."/>
            <person name="Steffen D."/>
            <person name="Sanders M."/>
            <person name="Ma J."/>
            <person name="Kohara Y."/>
            <person name="Sharp S."/>
            <person name="Simmonds M."/>
            <person name="Spiegler S."/>
            <person name="Tivey A."/>
            <person name="Sugano S."/>
            <person name="White B."/>
            <person name="Walker D."/>
            <person name="Woodward J."/>
            <person name="Winckler T."/>
            <person name="Tanaka Y."/>
            <person name="Shaulsky G."/>
            <person name="Schleicher M."/>
            <person name="Weinstock G."/>
            <person name="Rosenthal A."/>
            <person name="Cox E.C."/>
            <person name="Chisholm R.L."/>
            <person name="Gibbs R."/>
            <person name="Loomis W.F."/>
            <person name="Platzer M."/>
            <person name="Kay R.R."/>
            <person name="Williams J."/>
            <person name="Dear P.H."/>
            <person name="Noegel A.A."/>
            <person name="Barrell B."/>
            <person name="Kuspa A."/>
        </authorList>
    </citation>
    <scope>NUCLEOTIDE SEQUENCE [LARGE SCALE GENOMIC DNA]</scope>
    <source>
        <strain evidence="2 3">AX4</strain>
    </source>
</reference>
<dbReference type="InParanoid" id="Q54EM4"/>
<evidence type="ECO:0008006" key="4">
    <source>
        <dbReference type="Google" id="ProtNLM"/>
    </source>
</evidence>
<organism evidence="2 3">
    <name type="scientific">Dictyostelium discoideum</name>
    <name type="common">Social amoeba</name>
    <dbReference type="NCBI Taxonomy" id="44689"/>
    <lineage>
        <taxon>Eukaryota</taxon>
        <taxon>Amoebozoa</taxon>
        <taxon>Evosea</taxon>
        <taxon>Eumycetozoa</taxon>
        <taxon>Dictyostelia</taxon>
        <taxon>Dictyosteliales</taxon>
        <taxon>Dictyosteliaceae</taxon>
        <taxon>Dictyostelium</taxon>
    </lineage>
</organism>
<dbReference type="PANTHER" id="PTHR35201:SF4">
    <property type="entry name" value="BETA-PINACENE SYNTHASE-RELATED"/>
    <property type="match status" value="1"/>
</dbReference>
<dbReference type="GlyGen" id="Q54EM4">
    <property type="glycosylation" value="1 site"/>
</dbReference>
<dbReference type="FunCoup" id="Q54EM4">
    <property type="interactions" value="877"/>
</dbReference>
<comment type="caution">
    <text evidence="2">The sequence shown here is derived from an EMBL/GenBank/DDBJ whole genome shotgun (WGS) entry which is preliminary data.</text>
</comment>
<dbReference type="AlphaFoldDB" id="Q54EM4"/>
<dbReference type="GeneID" id="8628163"/>
<protein>
    <recommendedName>
        <fullName evidence="4">IPT/TIG domain-containing protein</fullName>
    </recommendedName>
</protein>
<dbReference type="GO" id="GO:0010333">
    <property type="term" value="F:terpene synthase activity"/>
    <property type="evidence" value="ECO:0000318"/>
    <property type="project" value="GO_Central"/>
</dbReference>
<dbReference type="eggNOG" id="ENOG502RI47">
    <property type="taxonomic scope" value="Eukaryota"/>
</dbReference>
<proteinExistence type="predicted"/>
<dbReference type="InterPro" id="IPR034686">
    <property type="entry name" value="Terpene_cyclase-like_2"/>
</dbReference>
<dbReference type="PaxDb" id="44689-DDB0183899"/>
<name>Q54EM4_DICDI</name>